<dbReference type="Proteomes" id="UP000887575">
    <property type="component" value="Unassembled WGS sequence"/>
</dbReference>
<feature type="region of interest" description="Disordered" evidence="5">
    <location>
        <begin position="441"/>
        <end position="484"/>
    </location>
</feature>
<evidence type="ECO:0000256" key="3">
    <source>
        <dbReference type="PROSITE-ProRule" id="PRU00176"/>
    </source>
</evidence>
<accession>A0AAF3EB75</accession>
<dbReference type="SMART" id="SM00360">
    <property type="entry name" value="RRM"/>
    <property type="match status" value="2"/>
</dbReference>
<feature type="compositionally biased region" description="Pro residues" evidence="5">
    <location>
        <begin position="468"/>
        <end position="478"/>
    </location>
</feature>
<dbReference type="SUPFAM" id="SSF54928">
    <property type="entry name" value="RNA-binding domain, RBD"/>
    <property type="match status" value="1"/>
</dbReference>
<dbReference type="Gene3D" id="6.10.250.1170">
    <property type="match status" value="1"/>
</dbReference>
<evidence type="ECO:0000256" key="4">
    <source>
        <dbReference type="SAM" id="Coils"/>
    </source>
</evidence>
<keyword evidence="1" id="KW-0677">Repeat</keyword>
<dbReference type="InterPro" id="IPR000504">
    <property type="entry name" value="RRM_dom"/>
</dbReference>
<dbReference type="InterPro" id="IPR012975">
    <property type="entry name" value="NOPS"/>
</dbReference>
<feature type="domain" description="RRM" evidence="6">
    <location>
        <begin position="173"/>
        <end position="254"/>
    </location>
</feature>
<dbReference type="CDD" id="cd12332">
    <property type="entry name" value="RRM1_p54nrb_like"/>
    <property type="match status" value="1"/>
</dbReference>
<dbReference type="PANTHER" id="PTHR23189">
    <property type="entry name" value="RNA RECOGNITION MOTIF-CONTAINING"/>
    <property type="match status" value="1"/>
</dbReference>
<keyword evidence="4" id="KW-0175">Coiled coil</keyword>
<dbReference type="GO" id="GO:0003723">
    <property type="term" value="F:RNA binding"/>
    <property type="evidence" value="ECO:0007669"/>
    <property type="project" value="UniProtKB-UniRule"/>
</dbReference>
<name>A0AAF3EB75_9BILA</name>
<evidence type="ECO:0000259" key="6">
    <source>
        <dbReference type="PROSITE" id="PS50102"/>
    </source>
</evidence>
<dbReference type="AlphaFoldDB" id="A0AAF3EB75"/>
<feature type="domain" description="RRM" evidence="6">
    <location>
        <begin position="100"/>
        <end position="171"/>
    </location>
</feature>
<dbReference type="PROSITE" id="PS50102">
    <property type="entry name" value="RRM"/>
    <property type="match status" value="2"/>
</dbReference>
<evidence type="ECO:0000313" key="7">
    <source>
        <dbReference type="Proteomes" id="UP000887575"/>
    </source>
</evidence>
<proteinExistence type="predicted"/>
<protein>
    <submittedName>
        <fullName evidence="8">RRM domain-containing protein</fullName>
    </submittedName>
</protein>
<organism evidence="7 8">
    <name type="scientific">Mesorhabditis belari</name>
    <dbReference type="NCBI Taxonomy" id="2138241"/>
    <lineage>
        <taxon>Eukaryota</taxon>
        <taxon>Metazoa</taxon>
        <taxon>Ecdysozoa</taxon>
        <taxon>Nematoda</taxon>
        <taxon>Chromadorea</taxon>
        <taxon>Rhabditida</taxon>
        <taxon>Rhabditina</taxon>
        <taxon>Rhabditomorpha</taxon>
        <taxon>Rhabditoidea</taxon>
        <taxon>Rhabditidae</taxon>
        <taxon>Mesorhabditinae</taxon>
        <taxon>Mesorhabditis</taxon>
    </lineage>
</organism>
<sequence>MGNRGGSGRDHRRDDRYRERDDSRSHRREPPRENRRSNGTNQQPMEMHGMDKRMMGGGDRGERNDRGNAVGARNIQLTGQPFTDNELLNDVPKKKFTGRCRLFIGNLPNDMKEEELKQIFTPHGDISECYLSGKGFAFLRLDTRAHAESAKEAVDGLQVKGRQVRVRFAVHGAALRVKELSPTVSNEMLYHAFAHFGDIERAVHVVDEKGRPTGEGIVEFERKPSANEAIAQIRDKVFLITACPKPLVAELQEPKDEDDGLAERMIPRNPNLQKEREIGPRFPAPNSFEYVYGMKWKELYELEKQRRAQLEEELKESRRRLEADMELAYQDYQAQMLREDLQRRQQELERLEAARRERMASLGGGRSMVGGPPAGVPAPFMQQQQSAFPGGNNPFGLGSMSVPPPQHQPFAAPPVSQPQGQGGARPNVIEGVQRLLQIFKNDERGPQQPGSAFGGFQQGHFGGGAFGGPPPDYNAPPPSKRDRR</sequence>
<feature type="region of interest" description="Disordered" evidence="5">
    <location>
        <begin position="1"/>
        <end position="67"/>
    </location>
</feature>
<dbReference type="Gene3D" id="3.30.70.330">
    <property type="match status" value="2"/>
</dbReference>
<reference evidence="8" key="1">
    <citation type="submission" date="2024-02" db="UniProtKB">
        <authorList>
            <consortium name="WormBaseParasite"/>
        </authorList>
    </citation>
    <scope>IDENTIFICATION</scope>
</reference>
<feature type="compositionally biased region" description="Basic and acidic residues" evidence="5">
    <location>
        <begin position="7"/>
        <end position="36"/>
    </location>
</feature>
<keyword evidence="2 3" id="KW-0694">RNA-binding</keyword>
<feature type="compositionally biased region" description="Gly residues" evidence="5">
    <location>
        <begin position="452"/>
        <end position="467"/>
    </location>
</feature>
<keyword evidence="7" id="KW-1185">Reference proteome</keyword>
<evidence type="ECO:0000256" key="1">
    <source>
        <dbReference type="ARBA" id="ARBA00022737"/>
    </source>
</evidence>
<dbReference type="FunFam" id="3.30.70.330:FF:000043">
    <property type="entry name" value="paraspeckle component 1 isoform X1"/>
    <property type="match status" value="1"/>
</dbReference>
<dbReference type="Pfam" id="PF00076">
    <property type="entry name" value="RRM_1"/>
    <property type="match status" value="2"/>
</dbReference>
<feature type="coiled-coil region" evidence="4">
    <location>
        <begin position="300"/>
        <end position="358"/>
    </location>
</feature>
<evidence type="ECO:0000256" key="5">
    <source>
        <dbReference type="SAM" id="MobiDB-lite"/>
    </source>
</evidence>
<dbReference type="WBParaSite" id="MBELARI_LOCUS11173">
    <property type="protein sequence ID" value="MBELARI_LOCUS11173"/>
    <property type="gene ID" value="MBELARI_LOCUS11173"/>
</dbReference>
<evidence type="ECO:0000256" key="2">
    <source>
        <dbReference type="ARBA" id="ARBA00022884"/>
    </source>
</evidence>
<dbReference type="InterPro" id="IPR035979">
    <property type="entry name" value="RBD_domain_sf"/>
</dbReference>
<evidence type="ECO:0000313" key="8">
    <source>
        <dbReference type="WBParaSite" id="MBELARI_LOCUS11173"/>
    </source>
</evidence>
<dbReference type="CDD" id="cd12931">
    <property type="entry name" value="eNOPS_SF"/>
    <property type="match status" value="1"/>
</dbReference>
<dbReference type="Pfam" id="PF08075">
    <property type="entry name" value="NOPS"/>
    <property type="match status" value="1"/>
</dbReference>
<feature type="compositionally biased region" description="Basic and acidic residues" evidence="5">
    <location>
        <begin position="48"/>
        <end position="66"/>
    </location>
</feature>
<dbReference type="InterPro" id="IPR012677">
    <property type="entry name" value="Nucleotide-bd_a/b_plait_sf"/>
</dbReference>